<protein>
    <submittedName>
        <fullName evidence="2">Uncharacterized protein</fullName>
    </submittedName>
</protein>
<name>H5Y2P9_9FIRM</name>
<evidence type="ECO:0000256" key="1">
    <source>
        <dbReference type="SAM" id="SignalP"/>
    </source>
</evidence>
<evidence type="ECO:0000313" key="3">
    <source>
        <dbReference type="Proteomes" id="UP000005104"/>
    </source>
</evidence>
<keyword evidence="1" id="KW-0732">Signal</keyword>
<keyword evidence="3" id="KW-1185">Reference proteome</keyword>
<dbReference type="HOGENOM" id="CLU_1746725_0_0_9"/>
<dbReference type="EMBL" id="CM001441">
    <property type="protein sequence ID" value="EHQ88312.1"/>
    <property type="molecule type" value="Genomic_DNA"/>
</dbReference>
<dbReference type="AlphaFoldDB" id="H5Y2P9"/>
<feature type="signal peptide" evidence="1">
    <location>
        <begin position="1"/>
        <end position="29"/>
    </location>
</feature>
<gene>
    <name evidence="2" type="ORF">DesyoDRAFT_1142</name>
</gene>
<dbReference type="Proteomes" id="UP000005104">
    <property type="component" value="Chromosome"/>
</dbReference>
<accession>H5Y2P9</accession>
<feature type="chain" id="PRO_5003601167" evidence="1">
    <location>
        <begin position="30"/>
        <end position="149"/>
    </location>
</feature>
<organism evidence="2 3">
    <name type="scientific">Desulfosporosinus youngiae DSM 17734</name>
    <dbReference type="NCBI Taxonomy" id="768710"/>
    <lineage>
        <taxon>Bacteria</taxon>
        <taxon>Bacillati</taxon>
        <taxon>Bacillota</taxon>
        <taxon>Clostridia</taxon>
        <taxon>Eubacteriales</taxon>
        <taxon>Desulfitobacteriaceae</taxon>
        <taxon>Desulfosporosinus</taxon>
    </lineage>
</organism>
<dbReference type="RefSeq" id="WP_007780526.1">
    <property type="nucleotide sequence ID" value="NZ_CM001441.1"/>
</dbReference>
<proteinExistence type="predicted"/>
<reference evidence="2 3" key="1">
    <citation type="submission" date="2011-11" db="EMBL/GenBank/DDBJ databases">
        <title>The Noncontiguous Finished genome of Desulfosporosinus youngiae DSM 17734.</title>
        <authorList>
            <consortium name="US DOE Joint Genome Institute (JGI-PGF)"/>
            <person name="Lucas S."/>
            <person name="Han J."/>
            <person name="Lapidus A."/>
            <person name="Cheng J.-F."/>
            <person name="Goodwin L."/>
            <person name="Pitluck S."/>
            <person name="Peters L."/>
            <person name="Ovchinnikova G."/>
            <person name="Lu M."/>
            <person name="Land M.L."/>
            <person name="Hauser L."/>
            <person name="Pester M."/>
            <person name="Spring S."/>
            <person name="Ollivier B."/>
            <person name="Rattei T."/>
            <person name="Klenk H.-P."/>
            <person name="Wagner M."/>
            <person name="Loy A."/>
            <person name="Woyke T.J."/>
        </authorList>
    </citation>
    <scope>NUCLEOTIDE SEQUENCE [LARGE SCALE GENOMIC DNA]</scope>
    <source>
        <strain evidence="2 3">DSM 17734</strain>
    </source>
</reference>
<sequence>MRRSIVKKSILSIVMVIMCVFMTSTPALAVTDYVYLQIPSYQTTPSNPGVAWVDGDTHLVGFRFAGACPAMYHIAVSEVDSAGNHIPGYFYWTGHITITPDSPEYLGGGTIMYLPTAGLIKNHIYRVQLQSVYYEPTFSTFDSFGYFKF</sequence>
<evidence type="ECO:0000313" key="2">
    <source>
        <dbReference type="EMBL" id="EHQ88312.1"/>
    </source>
</evidence>